<dbReference type="EMBL" id="CM017873">
    <property type="protein sequence ID" value="KAG1331986.1"/>
    <property type="molecule type" value="Genomic_DNA"/>
</dbReference>
<feature type="domain" description="Helicase ATP-binding" evidence="14">
    <location>
        <begin position="609"/>
        <end position="760"/>
    </location>
</feature>
<dbReference type="EC" id="3.6.4.13" evidence="13"/>
<dbReference type="CDD" id="cd06424">
    <property type="entry name" value="UGGPase"/>
    <property type="match status" value="1"/>
</dbReference>
<dbReference type="Gene3D" id="3.40.50.300">
    <property type="entry name" value="P-loop containing nucleotide triphosphate hydrolases"/>
    <property type="match status" value="3"/>
</dbReference>
<evidence type="ECO:0000256" key="3">
    <source>
        <dbReference type="ARBA" id="ARBA00022695"/>
    </source>
</evidence>
<keyword evidence="7 13" id="KW-0067">ATP-binding</keyword>
<evidence type="ECO:0000259" key="16">
    <source>
        <dbReference type="PROSITE" id="PS51195"/>
    </source>
</evidence>
<feature type="short sequence motif" description="Q motif" evidence="12">
    <location>
        <begin position="795"/>
        <end position="823"/>
    </location>
</feature>
<keyword evidence="8 13" id="KW-0694">RNA-binding</keyword>
<organism evidence="17 18">
    <name type="scientific">Cocos nucifera</name>
    <name type="common">Coconut palm</name>
    <dbReference type="NCBI Taxonomy" id="13894"/>
    <lineage>
        <taxon>Eukaryota</taxon>
        <taxon>Viridiplantae</taxon>
        <taxon>Streptophyta</taxon>
        <taxon>Embryophyta</taxon>
        <taxon>Tracheophyta</taxon>
        <taxon>Spermatophyta</taxon>
        <taxon>Magnoliopsida</taxon>
        <taxon>Liliopsida</taxon>
        <taxon>Arecaceae</taxon>
        <taxon>Arecoideae</taxon>
        <taxon>Cocoseae</taxon>
        <taxon>Attaleinae</taxon>
        <taxon>Cocos</taxon>
    </lineage>
</organism>
<evidence type="ECO:0000313" key="18">
    <source>
        <dbReference type="Proteomes" id="UP000797356"/>
    </source>
</evidence>
<dbReference type="Gene3D" id="2.160.10.30">
    <property type="match status" value="1"/>
</dbReference>
<dbReference type="GO" id="GO:0005524">
    <property type="term" value="F:ATP binding"/>
    <property type="evidence" value="ECO:0007669"/>
    <property type="project" value="UniProtKB-UniRule"/>
</dbReference>
<dbReference type="CDD" id="cd17939">
    <property type="entry name" value="DEADc_EIF4A"/>
    <property type="match status" value="1"/>
</dbReference>
<evidence type="ECO:0000256" key="11">
    <source>
        <dbReference type="ARBA" id="ARBA00047984"/>
    </source>
</evidence>
<dbReference type="AlphaFoldDB" id="A0A8K0MXS4"/>
<dbReference type="OrthoDB" id="532420at2759"/>
<dbReference type="GO" id="GO:0003743">
    <property type="term" value="F:translation initiation factor activity"/>
    <property type="evidence" value="ECO:0007669"/>
    <property type="project" value="UniProtKB-KW"/>
</dbReference>
<evidence type="ECO:0000256" key="1">
    <source>
        <dbReference type="ARBA" id="ARBA00022540"/>
    </source>
</evidence>
<dbReference type="InterPro" id="IPR001650">
    <property type="entry name" value="Helicase_C-like"/>
</dbReference>
<evidence type="ECO:0000259" key="14">
    <source>
        <dbReference type="PROSITE" id="PS51192"/>
    </source>
</evidence>
<evidence type="ECO:0000256" key="6">
    <source>
        <dbReference type="ARBA" id="ARBA00022806"/>
    </source>
</evidence>
<comment type="similarity">
    <text evidence="10">Belongs to the DEAD box helicase family. eIF4A subfamily.</text>
</comment>
<evidence type="ECO:0000256" key="8">
    <source>
        <dbReference type="ARBA" id="ARBA00022884"/>
    </source>
</evidence>
<dbReference type="PROSITE" id="PS51192">
    <property type="entry name" value="HELICASE_ATP_BIND_1"/>
    <property type="match status" value="2"/>
</dbReference>
<dbReference type="FunFam" id="2.160.10.30:FF:000001">
    <property type="entry name" value="UDP-sugar pyrophosphorylase"/>
    <property type="match status" value="1"/>
</dbReference>
<evidence type="ECO:0000256" key="12">
    <source>
        <dbReference type="PROSITE-ProRule" id="PRU00552"/>
    </source>
</evidence>
<dbReference type="InterPro" id="IPR011545">
    <property type="entry name" value="DEAD/DEAH_box_helicase_dom"/>
</dbReference>
<dbReference type="GO" id="GO:0016787">
    <property type="term" value="F:hydrolase activity"/>
    <property type="evidence" value="ECO:0007669"/>
    <property type="project" value="UniProtKB-KW"/>
</dbReference>
<dbReference type="FunFam" id="3.40.50.300:FF:000031">
    <property type="entry name" value="Eukaryotic initiation factor 4A-III"/>
    <property type="match status" value="1"/>
</dbReference>
<protein>
    <recommendedName>
        <fullName evidence="13">ATP-dependent RNA helicase</fullName>
        <ecNumber evidence="13">3.6.4.13</ecNumber>
    </recommendedName>
</protein>
<keyword evidence="9" id="KW-0648">Protein biosynthesis</keyword>
<keyword evidence="18" id="KW-1185">Reference proteome</keyword>
<sequence>MSLVVKEVLLQVPSGEVLTFGDDNFIMLEDAGVREVHKAAFVLVAGGLGERLGYNGIKLALPSEITTGRCFLQHYIESILALQEANCKLAQGKSQAPGSGLVQGGNTQMDSERYGKAQLTFPIDDNATGLVGQCQAEIPLVIMTSDDTHAPTIKLLESNSYFGMKPSQVKLLKQEKVACLDDNDARLALDSKDKYKIQTKPHGHGDVHALLYSSGLLNEWQNAGRRWVLFFQDTNGLLFKAIPAALGVSSTKGYHVNSLAVPRKAKEAIGGITKLMHSDGRTMVINVEYNQLDPLLRATGHADGDVNCETGFSPFPGNINQLILELGPYIEELTKTRGAIAEFVNPKYKDSSKTAFKSSTRLECMMQDYPKTLPPSAKVGFTVMDTWLAYAPVKNNPEDAAKFIELIGSNRMQLLKSAVPTPHGQMKSCYEDMTNSIKDLDAGKILACTIISLVIRMSFLFASQAGVQIADPIIDVFNGQEVEVWPRISWSPRWALTYADVKRNVSKGCSISWKSTMVINGKNVFLDGLSLDGTLVVNAIDEAEVSKYGCLFAMYMVECRLTADGGQDFFTMYDEVYDSFDAMGLQENLLRGIYAYGFEKPSAIQQRGIVPFCKGLDVIQQAQSGTGKTATFCSGILQQLDYGLVQCQALVLAPTRELAQQIEKVMRALGDYLGVKVHACVGGTSVREDQRILSSGVHVVVGTPGRVFDMLRRQSLHPDYIRMFVLDEADEMLSRGFKDQIAYLCSFNVDYDVMKLFLQAMYHCRSTTSSNFFLLKSRLSTDGQEFFTSYDEVYDSFDAMGLQENLLRGIYAYGFEKPSAIQQRGIVPFCKGLDVIQQAQSGTGKTATFCSGILQQLDYGLIECQALVLAPTRELAQQIEKVMRALGDYLGVKVHACVGGTSVREDQRILSSGVHVVVGTPGRVFDMLRRQSLRPDHIRMFVLDEADEMLSRGFKDQIYDIFQLLPSKIQVGVFSATMPPEALEITRKFMNKPVRILVKRDELTLEGIKQFYVNVEREEWKLETLCDLYETLAITQSVIFVNTRRKVDWLTDKMRSRDHTVSATHGDMDQNTRDIIMREFRSGSSRVLITTDLLARGIDVQQVSLVINYDLPTQPENYLHRIGRSGRFGRKGVAINFVTRDDERMLFDIQKFYSVVIEELPSNVADLI</sequence>
<evidence type="ECO:0000259" key="15">
    <source>
        <dbReference type="PROSITE" id="PS51194"/>
    </source>
</evidence>
<dbReference type="FunFam" id="3.40.50.300:FF:000089">
    <property type="entry name" value="Eukaryotic initiation factor 4A-II"/>
    <property type="match status" value="1"/>
</dbReference>
<dbReference type="GO" id="GO:0003723">
    <property type="term" value="F:RNA binding"/>
    <property type="evidence" value="ECO:0007669"/>
    <property type="project" value="UniProtKB-UniRule"/>
</dbReference>
<comment type="caution">
    <text evidence="17">The sequence shown here is derived from an EMBL/GenBank/DDBJ whole genome shotgun (WGS) entry which is preliminary data.</text>
</comment>
<evidence type="ECO:0000256" key="9">
    <source>
        <dbReference type="ARBA" id="ARBA00022917"/>
    </source>
</evidence>
<dbReference type="PROSITE" id="PS51194">
    <property type="entry name" value="HELICASE_CTER"/>
    <property type="match status" value="1"/>
</dbReference>
<gene>
    <name evidence="17" type="ORF">COCNU_02G019540</name>
</gene>
<dbReference type="PROSITE" id="PS51195">
    <property type="entry name" value="Q_MOTIF"/>
    <property type="match status" value="2"/>
</dbReference>
<dbReference type="SMART" id="SM00487">
    <property type="entry name" value="DEXDc"/>
    <property type="match status" value="2"/>
</dbReference>
<evidence type="ECO:0000256" key="7">
    <source>
        <dbReference type="ARBA" id="ARBA00022840"/>
    </source>
</evidence>
<keyword evidence="3" id="KW-0548">Nucleotidyltransferase</keyword>
<keyword evidence="4 13" id="KW-0547">Nucleotide-binding</keyword>
<evidence type="ECO:0000256" key="13">
    <source>
        <dbReference type="RuleBase" id="RU365068"/>
    </source>
</evidence>
<dbReference type="Gene3D" id="3.90.550.10">
    <property type="entry name" value="Spore Coat Polysaccharide Biosynthesis Protein SpsA, Chain A"/>
    <property type="match status" value="1"/>
</dbReference>
<keyword evidence="2" id="KW-0808">Transferase</keyword>
<reference evidence="17" key="1">
    <citation type="journal article" date="2017" name="Gigascience">
        <title>The genome draft of coconut (Cocos nucifera).</title>
        <authorList>
            <person name="Xiao Y."/>
            <person name="Xu P."/>
            <person name="Fan H."/>
            <person name="Baudouin L."/>
            <person name="Xia W."/>
            <person name="Bocs S."/>
            <person name="Xu J."/>
            <person name="Li Q."/>
            <person name="Guo A."/>
            <person name="Zhou L."/>
            <person name="Li J."/>
            <person name="Wu Y."/>
            <person name="Ma Z."/>
            <person name="Armero A."/>
            <person name="Issali A.E."/>
            <person name="Liu N."/>
            <person name="Peng M."/>
            <person name="Yang Y."/>
        </authorList>
    </citation>
    <scope>NUCLEOTIDE SEQUENCE</scope>
    <source>
        <tissue evidence="17">Spear leaf of Hainan Tall coconut</tissue>
    </source>
</reference>
<dbReference type="GO" id="GO:0070569">
    <property type="term" value="F:uridylyltransferase activity"/>
    <property type="evidence" value="ECO:0007669"/>
    <property type="project" value="InterPro"/>
</dbReference>
<dbReference type="InterPro" id="IPR027417">
    <property type="entry name" value="P-loop_NTPase"/>
</dbReference>
<evidence type="ECO:0000256" key="5">
    <source>
        <dbReference type="ARBA" id="ARBA00022801"/>
    </source>
</evidence>
<dbReference type="InterPro" id="IPR014014">
    <property type="entry name" value="RNA_helicase_DEAD_Q_motif"/>
</dbReference>
<dbReference type="GO" id="GO:0003724">
    <property type="term" value="F:RNA helicase activity"/>
    <property type="evidence" value="ECO:0007669"/>
    <property type="project" value="UniProtKB-EC"/>
</dbReference>
<feature type="domain" description="Helicase C-terminal" evidence="15">
    <location>
        <begin position="1007"/>
        <end position="1168"/>
    </location>
</feature>
<dbReference type="InterPro" id="IPR002618">
    <property type="entry name" value="UDPGP_fam"/>
</dbReference>
<feature type="domain" description="DEAD-box RNA helicase Q" evidence="16">
    <location>
        <begin position="795"/>
        <end position="823"/>
    </location>
</feature>
<dbReference type="PROSITE" id="PS00039">
    <property type="entry name" value="DEAD_ATP_HELICASE"/>
    <property type="match status" value="2"/>
</dbReference>
<proteinExistence type="inferred from homology"/>
<evidence type="ECO:0000256" key="2">
    <source>
        <dbReference type="ARBA" id="ARBA00022679"/>
    </source>
</evidence>
<dbReference type="Pfam" id="PF00271">
    <property type="entry name" value="Helicase_C"/>
    <property type="match status" value="1"/>
</dbReference>
<dbReference type="CDD" id="cd18787">
    <property type="entry name" value="SF2_C_DEAD"/>
    <property type="match status" value="1"/>
</dbReference>
<feature type="short sequence motif" description="Q motif" evidence="12">
    <location>
        <begin position="578"/>
        <end position="606"/>
    </location>
</feature>
<keyword evidence="5 13" id="KW-0378">Hydrolase</keyword>
<keyword evidence="1 17" id="KW-0396">Initiation factor</keyword>
<accession>A0A8K0MXS4</accession>
<dbReference type="SUPFAM" id="SSF52540">
    <property type="entry name" value="P-loop containing nucleoside triphosphate hydrolases"/>
    <property type="match status" value="2"/>
</dbReference>
<comment type="catalytic activity">
    <reaction evidence="11 13">
        <text>ATP + H2O = ADP + phosphate + H(+)</text>
        <dbReference type="Rhea" id="RHEA:13065"/>
        <dbReference type="ChEBI" id="CHEBI:15377"/>
        <dbReference type="ChEBI" id="CHEBI:15378"/>
        <dbReference type="ChEBI" id="CHEBI:30616"/>
        <dbReference type="ChEBI" id="CHEBI:43474"/>
        <dbReference type="ChEBI" id="CHEBI:456216"/>
        <dbReference type="EC" id="3.6.4.13"/>
    </reaction>
</comment>
<dbReference type="Pfam" id="PF00270">
    <property type="entry name" value="DEAD"/>
    <property type="match status" value="2"/>
</dbReference>
<dbReference type="InterPro" id="IPR000629">
    <property type="entry name" value="RNA-helicase_DEAD-box_CS"/>
</dbReference>
<dbReference type="SUPFAM" id="SSF53448">
    <property type="entry name" value="Nucleotide-diphospho-sugar transferases"/>
    <property type="match status" value="1"/>
</dbReference>
<reference evidence="17" key="2">
    <citation type="submission" date="2019-07" db="EMBL/GenBank/DDBJ databases">
        <authorList>
            <person name="Yang Y."/>
            <person name="Bocs S."/>
            <person name="Baudouin L."/>
        </authorList>
    </citation>
    <scope>NUCLEOTIDE SEQUENCE</scope>
    <source>
        <tissue evidence="17">Spear leaf of Hainan Tall coconut</tissue>
    </source>
</reference>
<evidence type="ECO:0000256" key="10">
    <source>
        <dbReference type="ARBA" id="ARBA00024352"/>
    </source>
</evidence>
<feature type="domain" description="DEAD-box RNA helicase Q" evidence="16">
    <location>
        <begin position="578"/>
        <end position="606"/>
    </location>
</feature>
<dbReference type="InterPro" id="IPR014001">
    <property type="entry name" value="Helicase_ATP-bd"/>
</dbReference>
<evidence type="ECO:0000256" key="4">
    <source>
        <dbReference type="ARBA" id="ARBA00022741"/>
    </source>
</evidence>
<evidence type="ECO:0000313" key="17">
    <source>
        <dbReference type="EMBL" id="KAG1331986.1"/>
    </source>
</evidence>
<comment type="domain">
    <text evidence="13">The Q motif is unique to and characteristic of the DEAD box family of RNA helicases and controls ATP binding and hydrolysis.</text>
</comment>
<comment type="function">
    <text evidence="13">RNA helicase.</text>
</comment>
<feature type="domain" description="Helicase ATP-binding" evidence="14">
    <location>
        <begin position="826"/>
        <end position="996"/>
    </location>
</feature>
<dbReference type="SMART" id="SM00490">
    <property type="entry name" value="HELICc"/>
    <property type="match status" value="1"/>
</dbReference>
<dbReference type="PANTHER" id="PTHR24031">
    <property type="entry name" value="RNA HELICASE"/>
    <property type="match status" value="1"/>
</dbReference>
<dbReference type="Proteomes" id="UP000797356">
    <property type="component" value="Chromosome 2"/>
</dbReference>
<dbReference type="InterPro" id="IPR029044">
    <property type="entry name" value="Nucleotide-diphossugar_trans"/>
</dbReference>
<name>A0A8K0MXS4_COCNU</name>
<keyword evidence="6 13" id="KW-0347">Helicase</keyword>
<dbReference type="Pfam" id="PF01704">
    <property type="entry name" value="UDPGP"/>
    <property type="match status" value="1"/>
</dbReference>